<proteinExistence type="predicted"/>
<evidence type="ECO:0000313" key="2">
    <source>
        <dbReference type="EMBL" id="RXH93107.1"/>
    </source>
</evidence>
<reference evidence="2 3" key="1">
    <citation type="submission" date="2018-10" db="EMBL/GenBank/DDBJ databases">
        <title>A high-quality apple genome assembly.</title>
        <authorList>
            <person name="Hu J."/>
        </authorList>
    </citation>
    <scope>NUCLEOTIDE SEQUENCE [LARGE SCALE GENOMIC DNA]</scope>
    <source>
        <strain evidence="3">cv. HFTH1</strain>
        <tissue evidence="2">Young leaf</tissue>
    </source>
</reference>
<name>A0A498JE60_MALDO</name>
<organism evidence="2 3">
    <name type="scientific">Malus domestica</name>
    <name type="common">Apple</name>
    <name type="synonym">Pyrus malus</name>
    <dbReference type="NCBI Taxonomy" id="3750"/>
    <lineage>
        <taxon>Eukaryota</taxon>
        <taxon>Viridiplantae</taxon>
        <taxon>Streptophyta</taxon>
        <taxon>Embryophyta</taxon>
        <taxon>Tracheophyta</taxon>
        <taxon>Spermatophyta</taxon>
        <taxon>Magnoliopsida</taxon>
        <taxon>eudicotyledons</taxon>
        <taxon>Gunneridae</taxon>
        <taxon>Pentapetalae</taxon>
        <taxon>rosids</taxon>
        <taxon>fabids</taxon>
        <taxon>Rosales</taxon>
        <taxon>Rosaceae</taxon>
        <taxon>Amygdaloideae</taxon>
        <taxon>Maleae</taxon>
        <taxon>Malus</taxon>
    </lineage>
</organism>
<feature type="compositionally biased region" description="Basic and acidic residues" evidence="1">
    <location>
        <begin position="54"/>
        <end position="64"/>
    </location>
</feature>
<evidence type="ECO:0000313" key="3">
    <source>
        <dbReference type="Proteomes" id="UP000290289"/>
    </source>
</evidence>
<dbReference type="EMBL" id="RDQH01000333">
    <property type="protein sequence ID" value="RXH93107.1"/>
    <property type="molecule type" value="Genomic_DNA"/>
</dbReference>
<comment type="caution">
    <text evidence="2">The sequence shown here is derived from an EMBL/GenBank/DDBJ whole genome shotgun (WGS) entry which is preliminary data.</text>
</comment>
<dbReference type="AlphaFoldDB" id="A0A498JE60"/>
<sequence>MWVGKGRGMGRGRGMRIVVSSSQPTPQVQGCIGVTSQVVPPQSQSTNKTYKSPAKRDKSWKPSV</sequence>
<accession>A0A498JE60</accession>
<gene>
    <name evidence="2" type="ORF">DVH24_013683</name>
</gene>
<protein>
    <submittedName>
        <fullName evidence="2">Uncharacterized protein</fullName>
    </submittedName>
</protein>
<evidence type="ECO:0000256" key="1">
    <source>
        <dbReference type="SAM" id="MobiDB-lite"/>
    </source>
</evidence>
<feature type="region of interest" description="Disordered" evidence="1">
    <location>
        <begin position="36"/>
        <end position="64"/>
    </location>
</feature>
<dbReference type="Proteomes" id="UP000290289">
    <property type="component" value="Chromosome 7"/>
</dbReference>
<feature type="compositionally biased region" description="Polar residues" evidence="1">
    <location>
        <begin position="36"/>
        <end position="50"/>
    </location>
</feature>
<keyword evidence="3" id="KW-1185">Reference proteome</keyword>